<gene>
    <name evidence="3" type="ORF">Ahy_A08g037832</name>
</gene>
<feature type="compositionally biased region" description="Low complexity" evidence="1">
    <location>
        <begin position="61"/>
        <end position="82"/>
    </location>
</feature>
<feature type="compositionally biased region" description="Low complexity" evidence="1">
    <location>
        <begin position="96"/>
        <end position="106"/>
    </location>
</feature>
<evidence type="ECO:0000313" key="4">
    <source>
        <dbReference type="Proteomes" id="UP000289738"/>
    </source>
</evidence>
<feature type="signal peptide" evidence="2">
    <location>
        <begin position="1"/>
        <end position="21"/>
    </location>
</feature>
<dbReference type="STRING" id="3818.A0A445BRX1"/>
<feature type="chain" id="PRO_5019157832" description="Secreted protein" evidence="2">
    <location>
        <begin position="22"/>
        <end position="184"/>
    </location>
</feature>
<name>A0A445BRX1_ARAHY</name>
<feature type="region of interest" description="Disordered" evidence="1">
    <location>
        <begin position="61"/>
        <end position="106"/>
    </location>
</feature>
<keyword evidence="2" id="KW-0732">Signal</keyword>
<protein>
    <recommendedName>
        <fullName evidence="5">Secreted protein</fullName>
    </recommendedName>
</protein>
<dbReference type="EMBL" id="SDMP01000008">
    <property type="protein sequence ID" value="RYR41439.1"/>
    <property type="molecule type" value="Genomic_DNA"/>
</dbReference>
<evidence type="ECO:0000256" key="2">
    <source>
        <dbReference type="SAM" id="SignalP"/>
    </source>
</evidence>
<accession>A0A445BRX1</accession>
<organism evidence="3 4">
    <name type="scientific">Arachis hypogaea</name>
    <name type="common">Peanut</name>
    <dbReference type="NCBI Taxonomy" id="3818"/>
    <lineage>
        <taxon>Eukaryota</taxon>
        <taxon>Viridiplantae</taxon>
        <taxon>Streptophyta</taxon>
        <taxon>Embryophyta</taxon>
        <taxon>Tracheophyta</taxon>
        <taxon>Spermatophyta</taxon>
        <taxon>Magnoliopsida</taxon>
        <taxon>eudicotyledons</taxon>
        <taxon>Gunneridae</taxon>
        <taxon>Pentapetalae</taxon>
        <taxon>rosids</taxon>
        <taxon>fabids</taxon>
        <taxon>Fabales</taxon>
        <taxon>Fabaceae</taxon>
        <taxon>Papilionoideae</taxon>
        <taxon>50 kb inversion clade</taxon>
        <taxon>dalbergioids sensu lato</taxon>
        <taxon>Dalbergieae</taxon>
        <taxon>Pterocarpus clade</taxon>
        <taxon>Arachis</taxon>
    </lineage>
</organism>
<evidence type="ECO:0000256" key="1">
    <source>
        <dbReference type="SAM" id="MobiDB-lite"/>
    </source>
</evidence>
<dbReference type="Proteomes" id="UP000289738">
    <property type="component" value="Chromosome A08"/>
</dbReference>
<evidence type="ECO:0008006" key="5">
    <source>
        <dbReference type="Google" id="ProtNLM"/>
    </source>
</evidence>
<keyword evidence="4" id="KW-1185">Reference proteome</keyword>
<evidence type="ECO:0000313" key="3">
    <source>
        <dbReference type="EMBL" id="RYR41439.1"/>
    </source>
</evidence>
<reference evidence="3 4" key="1">
    <citation type="submission" date="2019-01" db="EMBL/GenBank/DDBJ databases">
        <title>Sequencing of cultivated peanut Arachis hypogaea provides insights into genome evolution and oil improvement.</title>
        <authorList>
            <person name="Chen X."/>
        </authorList>
    </citation>
    <scope>NUCLEOTIDE SEQUENCE [LARGE SCALE GENOMIC DNA]</scope>
    <source>
        <strain evidence="4">cv. Fuhuasheng</strain>
        <tissue evidence="3">Leaves</tissue>
    </source>
</reference>
<comment type="caution">
    <text evidence="3">The sequence shown here is derived from an EMBL/GenBank/DDBJ whole genome shotgun (WGS) entry which is preliminary data.</text>
</comment>
<proteinExistence type="predicted"/>
<dbReference type="AlphaFoldDB" id="A0A445BRX1"/>
<sequence length="184" mass="19350">MLLCCALSSLTLPLCLIDANSSPLPLSASVSLTVSDKLVVDLLRSPVSCAFPALVVAGGSSSSSQDWTSSSLPVLSPPHSQSRAFPSSPETEAAGPRTSSSPSATPRLPSHNLVLIWPDLPLKGICVWKAKHSSTGSSSSFMDSQPTKSENEFQNLDIGPGRSFRNFKFNTALILQAMEAAFSS</sequence>